<protein>
    <submittedName>
        <fullName evidence="2">Uncharacterized protein</fullName>
    </submittedName>
</protein>
<reference evidence="2" key="1">
    <citation type="journal article" date="2015" name="Nature">
        <title>Complex archaea that bridge the gap between prokaryotes and eukaryotes.</title>
        <authorList>
            <person name="Spang A."/>
            <person name="Saw J.H."/>
            <person name="Jorgensen S.L."/>
            <person name="Zaremba-Niedzwiedzka K."/>
            <person name="Martijn J."/>
            <person name="Lind A.E."/>
            <person name="van Eijk R."/>
            <person name="Schleper C."/>
            <person name="Guy L."/>
            <person name="Ettema T.J."/>
        </authorList>
    </citation>
    <scope>NUCLEOTIDE SEQUENCE</scope>
</reference>
<dbReference type="AlphaFoldDB" id="A0A0F9BS68"/>
<gene>
    <name evidence="2" type="ORF">LCGC14_2693940</name>
</gene>
<evidence type="ECO:0000313" key="2">
    <source>
        <dbReference type="EMBL" id="KKK93329.1"/>
    </source>
</evidence>
<accession>A0A0F9BS68</accession>
<keyword evidence="1" id="KW-0175">Coiled coil</keyword>
<sequence>MDWFYSRSCRGDNSNLCPKFVQNSEREMKMARGTSHRMWTFDEYVEEYEKLLAQLTKAEEEPKSLLAEKGMAGMGFVSKGAEKEIDSLRTQLAAHRQKTYEVSIVTFYKRDFNCDADADPPSERFVGIDFQGTGIGGGDAMLTAPSEDVNGDPMTSGLAEEYIMIKEKEI</sequence>
<dbReference type="EMBL" id="LAZR01047821">
    <property type="protein sequence ID" value="KKK93329.1"/>
    <property type="molecule type" value="Genomic_DNA"/>
</dbReference>
<organism evidence="2">
    <name type="scientific">marine sediment metagenome</name>
    <dbReference type="NCBI Taxonomy" id="412755"/>
    <lineage>
        <taxon>unclassified sequences</taxon>
        <taxon>metagenomes</taxon>
        <taxon>ecological metagenomes</taxon>
    </lineage>
</organism>
<evidence type="ECO:0000256" key="1">
    <source>
        <dbReference type="SAM" id="Coils"/>
    </source>
</evidence>
<feature type="coiled-coil region" evidence="1">
    <location>
        <begin position="41"/>
        <end position="98"/>
    </location>
</feature>
<comment type="caution">
    <text evidence="2">The sequence shown here is derived from an EMBL/GenBank/DDBJ whole genome shotgun (WGS) entry which is preliminary data.</text>
</comment>
<feature type="non-terminal residue" evidence="2">
    <location>
        <position position="170"/>
    </location>
</feature>
<name>A0A0F9BS68_9ZZZZ</name>
<proteinExistence type="predicted"/>